<name>A0A1G7N086_PSEOR</name>
<dbReference type="RefSeq" id="WP_093081799.1">
    <property type="nucleotide sequence ID" value="NZ_FNBE01000006.1"/>
</dbReference>
<dbReference type="STRING" id="366584.SAMN05216377_10695"/>
<keyword evidence="1" id="KW-0328">Glycosyltransferase</keyword>
<dbReference type="Gene3D" id="3.40.50.2000">
    <property type="entry name" value="Glycogen Phosphorylase B"/>
    <property type="match status" value="2"/>
</dbReference>
<evidence type="ECO:0000256" key="2">
    <source>
        <dbReference type="ARBA" id="ARBA00022679"/>
    </source>
</evidence>
<evidence type="ECO:0000259" key="3">
    <source>
        <dbReference type="Pfam" id="PF00534"/>
    </source>
</evidence>
<proteinExistence type="predicted"/>
<evidence type="ECO:0000313" key="6">
    <source>
        <dbReference type="Proteomes" id="UP000198967"/>
    </source>
</evidence>
<dbReference type="SUPFAM" id="SSF53756">
    <property type="entry name" value="UDP-Glycosyltransferase/glycogen phosphorylase"/>
    <property type="match status" value="1"/>
</dbReference>
<protein>
    <submittedName>
        <fullName evidence="5">(1-&gt;4)-alpha-D-glucan synthase (UDP-glucose)</fullName>
    </submittedName>
</protein>
<dbReference type="Proteomes" id="UP000198967">
    <property type="component" value="Unassembled WGS sequence"/>
</dbReference>
<dbReference type="InterPro" id="IPR050194">
    <property type="entry name" value="Glycosyltransferase_grp1"/>
</dbReference>
<sequence length="431" mass="45626">MRVLLVSWEYPPVVVGGLGRHVHALARALAAAGHEVVVLCRQPTGSDATTHPTVDETVDGVRVLRAAEDPIHLEFARDLVAWTLAMGHTLVRTALTRLGGWRPDVVHAHDWLVAHPATTLADVLGAPLVATIHATEAGRHSGWLPGPLNRAVHSVEWTLVHRADAVITCSRAMRGEVAQLFDADPPGGVHVVHNGIDTRGWRVRRDRAAAARARYAPGAGPLLAFVGRLEYEKGVQDLLAAMPRIRRAHPGTRLLVAGTGTQQGFLAEEVRRLRLRRAVTFTGHLPDRDLSALLVAADAVVLPSRYEPFGIVALEAAAAGATLVASSAGGLGELVVEGETGWSFPPGDVPALAAAVDRALSAPVASAAHARRARARLRTDFTWAGIAAETARVYAAAPRRGPADLPRPKIATGDLLAELSLRAIPGAPESP</sequence>
<dbReference type="Pfam" id="PF00534">
    <property type="entry name" value="Glycos_transf_1"/>
    <property type="match status" value="1"/>
</dbReference>
<feature type="domain" description="Glycosyltransferase subfamily 4-like N-terminal" evidence="4">
    <location>
        <begin position="15"/>
        <end position="198"/>
    </location>
</feature>
<dbReference type="PANTHER" id="PTHR45947">
    <property type="entry name" value="SULFOQUINOVOSYL TRANSFERASE SQD2"/>
    <property type="match status" value="1"/>
</dbReference>
<keyword evidence="6" id="KW-1185">Reference proteome</keyword>
<dbReference type="InterPro" id="IPR001296">
    <property type="entry name" value="Glyco_trans_1"/>
</dbReference>
<evidence type="ECO:0000256" key="1">
    <source>
        <dbReference type="ARBA" id="ARBA00022676"/>
    </source>
</evidence>
<dbReference type="GO" id="GO:1901137">
    <property type="term" value="P:carbohydrate derivative biosynthetic process"/>
    <property type="evidence" value="ECO:0007669"/>
    <property type="project" value="UniProtKB-ARBA"/>
</dbReference>
<accession>A0A1G7N086</accession>
<dbReference type="Pfam" id="PF13439">
    <property type="entry name" value="Glyco_transf_4"/>
    <property type="match status" value="1"/>
</dbReference>
<gene>
    <name evidence="5" type="ORF">SAMN05216377_10695</name>
</gene>
<dbReference type="CDD" id="cd03801">
    <property type="entry name" value="GT4_PimA-like"/>
    <property type="match status" value="1"/>
</dbReference>
<reference evidence="5 6" key="1">
    <citation type="submission" date="2016-10" db="EMBL/GenBank/DDBJ databases">
        <authorList>
            <person name="de Groot N.N."/>
        </authorList>
    </citation>
    <scope>NUCLEOTIDE SEQUENCE [LARGE SCALE GENOMIC DNA]</scope>
    <source>
        <strain evidence="5 6">CGMCC 4.3143</strain>
    </source>
</reference>
<dbReference type="PANTHER" id="PTHR45947:SF3">
    <property type="entry name" value="SULFOQUINOVOSYL TRANSFERASE SQD2"/>
    <property type="match status" value="1"/>
</dbReference>
<dbReference type="OrthoDB" id="6286688at2"/>
<evidence type="ECO:0000313" key="5">
    <source>
        <dbReference type="EMBL" id="SDF67326.1"/>
    </source>
</evidence>
<dbReference type="InterPro" id="IPR028098">
    <property type="entry name" value="Glyco_trans_4-like_N"/>
</dbReference>
<keyword evidence="2" id="KW-0808">Transferase</keyword>
<dbReference type="AlphaFoldDB" id="A0A1G7N086"/>
<dbReference type="EMBL" id="FNBE01000006">
    <property type="protein sequence ID" value="SDF67326.1"/>
    <property type="molecule type" value="Genomic_DNA"/>
</dbReference>
<dbReference type="GO" id="GO:0016757">
    <property type="term" value="F:glycosyltransferase activity"/>
    <property type="evidence" value="ECO:0007669"/>
    <property type="project" value="UniProtKB-KW"/>
</dbReference>
<organism evidence="5 6">
    <name type="scientific">Pseudonocardia oroxyli</name>
    <dbReference type="NCBI Taxonomy" id="366584"/>
    <lineage>
        <taxon>Bacteria</taxon>
        <taxon>Bacillati</taxon>
        <taxon>Actinomycetota</taxon>
        <taxon>Actinomycetes</taxon>
        <taxon>Pseudonocardiales</taxon>
        <taxon>Pseudonocardiaceae</taxon>
        <taxon>Pseudonocardia</taxon>
    </lineage>
</organism>
<evidence type="ECO:0000259" key="4">
    <source>
        <dbReference type="Pfam" id="PF13439"/>
    </source>
</evidence>
<feature type="domain" description="Glycosyl transferase family 1" evidence="3">
    <location>
        <begin position="219"/>
        <end position="371"/>
    </location>
</feature>